<dbReference type="AlphaFoldDB" id="A0AAD9G0H9"/>
<comment type="caution">
    <text evidence="11">The sequence shown here is derived from an EMBL/GenBank/DDBJ whole genome shotgun (WGS) entry which is preliminary data.</text>
</comment>
<sequence length="809" mass="89416">MEYGDAARRPKGSGMLSQRYREPEDTDGNETIGSGEVHQDNQSLDSWHRRLQSNGNLVASTPTHRRARPSPEVVNSLDELTEISSIAAVVSMQRWWRRRCAGGQRVAQFQKKLDDFNVCLACAAQYLESPFFTSASGSSKTFLGISSSEEFFEWMKGPFISTTYVDSSASSSLTNNRIIGGIRIGQLRVEKLNCSSRVMPFFSWTKVSTDGYTFYCYGSEDGDFSLKTETKSAIQVSNGDSFVFAGCNDTDTDTERSAFFSTMSVSSSQYSLPAPAYSIVLPRADEAQASSIVLALGSNGYIDSQTRAVMVDLSVYNVMLRHVAALRFLVELPASGGAVASLSAGVAPLTDSFLVDADHWFVTTCRVVVILFYMYLFLDEVLWLARSRSRQSQYQAVWQRSSLKHSRCRPKRRPGPLHSRHGSGVRLVGLLCYVCTWLLRLIAQVKRPSDMPLDSDNFVPLRPYVETFRAAQLALGACICLEWIRLLLMLRVTLLVDLLVRAVVCAAPQLLVLLFIVGLVVMGYASACLLVLGSQSDLFQSLPEALRSLVAILLQSGSGASSLLGSSPLALEEVGHDAAGTSTLRTLLLACFLLLNVFVAANLFLVVVYQGYLEAKREIEADRRRLKPPGHNSSGDDYLEPAPLHLDLYHEVVVYLRTLSTKLHGFLLPIFRRRKTAEMQSSVFPADTSGPKLSEIESDDEQDDKLPKEPSSKRQKRQEGPNDNTKLLEGMILQLALQNEALLRAVNELKQDVQALQHSENTSSSDRDLLRRGSVALTVPARVHKQRKGIVNSGSNLVTIPDAQNNQLL</sequence>
<evidence type="ECO:0000256" key="6">
    <source>
        <dbReference type="SAM" id="Coils"/>
    </source>
</evidence>
<name>A0AAD9G0H9_9STRA</name>
<feature type="region of interest" description="Disordered" evidence="7">
    <location>
        <begin position="681"/>
        <end position="724"/>
    </location>
</feature>
<feature type="domain" description="Polycystin" evidence="10">
    <location>
        <begin position="142"/>
        <end position="343"/>
    </location>
</feature>
<evidence type="ECO:0000256" key="7">
    <source>
        <dbReference type="SAM" id="MobiDB-lite"/>
    </source>
</evidence>
<dbReference type="PANTHER" id="PTHR10877">
    <property type="entry name" value="POLYCYSTIN FAMILY MEMBER"/>
    <property type="match status" value="1"/>
</dbReference>
<keyword evidence="12" id="KW-1185">Reference proteome</keyword>
<proteinExistence type="inferred from homology"/>
<feature type="transmembrane region" description="Helical" evidence="8">
    <location>
        <begin position="359"/>
        <end position="378"/>
    </location>
</feature>
<feature type="domain" description="Polycystin cation channel PKD1/PKD2" evidence="9">
    <location>
        <begin position="451"/>
        <end position="613"/>
    </location>
</feature>
<keyword evidence="3 8" id="KW-0812">Transmembrane</keyword>
<feature type="transmembrane region" description="Helical" evidence="8">
    <location>
        <begin position="328"/>
        <end position="347"/>
    </location>
</feature>
<keyword evidence="5 8" id="KW-0472">Membrane</keyword>
<keyword evidence="6" id="KW-0175">Coiled coil</keyword>
<feature type="transmembrane region" description="Helical" evidence="8">
    <location>
        <begin position="510"/>
        <end position="533"/>
    </location>
</feature>
<evidence type="ECO:0000313" key="11">
    <source>
        <dbReference type="EMBL" id="KAK1929672.1"/>
    </source>
</evidence>
<evidence type="ECO:0000256" key="2">
    <source>
        <dbReference type="ARBA" id="ARBA00007200"/>
    </source>
</evidence>
<evidence type="ECO:0000313" key="12">
    <source>
        <dbReference type="Proteomes" id="UP001259832"/>
    </source>
</evidence>
<dbReference type="Proteomes" id="UP001259832">
    <property type="component" value="Unassembled WGS sequence"/>
</dbReference>
<dbReference type="Pfam" id="PF08016">
    <property type="entry name" value="PKD_channel"/>
    <property type="match status" value="1"/>
</dbReference>
<evidence type="ECO:0000259" key="10">
    <source>
        <dbReference type="Pfam" id="PF20519"/>
    </source>
</evidence>
<evidence type="ECO:0000256" key="8">
    <source>
        <dbReference type="SAM" id="Phobius"/>
    </source>
</evidence>
<dbReference type="GO" id="GO:0016020">
    <property type="term" value="C:membrane"/>
    <property type="evidence" value="ECO:0007669"/>
    <property type="project" value="UniProtKB-SubCell"/>
</dbReference>
<organism evidence="11 12">
    <name type="scientific">Phytophthora citrophthora</name>
    <dbReference type="NCBI Taxonomy" id="4793"/>
    <lineage>
        <taxon>Eukaryota</taxon>
        <taxon>Sar</taxon>
        <taxon>Stramenopiles</taxon>
        <taxon>Oomycota</taxon>
        <taxon>Peronosporomycetes</taxon>
        <taxon>Peronosporales</taxon>
        <taxon>Peronosporaceae</taxon>
        <taxon>Phytophthora</taxon>
    </lineage>
</organism>
<dbReference type="InterPro" id="IPR051223">
    <property type="entry name" value="Polycystin"/>
</dbReference>
<protein>
    <submittedName>
        <fullName evidence="11">Polycystin-2</fullName>
    </submittedName>
</protein>
<evidence type="ECO:0000256" key="3">
    <source>
        <dbReference type="ARBA" id="ARBA00022692"/>
    </source>
</evidence>
<dbReference type="Pfam" id="PF20519">
    <property type="entry name" value="Polycystin_dom"/>
    <property type="match status" value="1"/>
</dbReference>
<evidence type="ECO:0000256" key="1">
    <source>
        <dbReference type="ARBA" id="ARBA00004141"/>
    </source>
</evidence>
<comment type="subcellular location">
    <subcellularLocation>
        <location evidence="1">Membrane</location>
        <topology evidence="1">Multi-pass membrane protein</topology>
    </subcellularLocation>
</comment>
<dbReference type="PANTHER" id="PTHR10877:SF183">
    <property type="entry name" value="AT14535P-RELATED"/>
    <property type="match status" value="1"/>
</dbReference>
<dbReference type="InterPro" id="IPR013122">
    <property type="entry name" value="PKD1_2_channel"/>
</dbReference>
<evidence type="ECO:0000259" key="9">
    <source>
        <dbReference type="Pfam" id="PF08016"/>
    </source>
</evidence>
<feature type="coiled-coil region" evidence="6">
    <location>
        <begin position="732"/>
        <end position="759"/>
    </location>
</feature>
<dbReference type="InterPro" id="IPR046791">
    <property type="entry name" value="Polycystin_dom"/>
</dbReference>
<comment type="similarity">
    <text evidence="2">Belongs to the polycystin family.</text>
</comment>
<feature type="region of interest" description="Disordered" evidence="7">
    <location>
        <begin position="1"/>
        <end position="43"/>
    </location>
</feature>
<reference evidence="11" key="1">
    <citation type="submission" date="2023-08" db="EMBL/GenBank/DDBJ databases">
        <title>Reference Genome Resource for the Citrus Pathogen Phytophthora citrophthora.</title>
        <authorList>
            <person name="Moller H."/>
            <person name="Coetzee B."/>
            <person name="Rose L.J."/>
            <person name="Van Niekerk J.M."/>
        </authorList>
    </citation>
    <scope>NUCLEOTIDE SEQUENCE</scope>
    <source>
        <strain evidence="11">STE-U-9442</strain>
    </source>
</reference>
<feature type="transmembrane region" description="Helical" evidence="8">
    <location>
        <begin position="423"/>
        <end position="443"/>
    </location>
</feature>
<keyword evidence="4 8" id="KW-1133">Transmembrane helix</keyword>
<gene>
    <name evidence="11" type="ORF">P3T76_014889</name>
</gene>
<feature type="compositionally biased region" description="Basic and acidic residues" evidence="7">
    <location>
        <begin position="704"/>
        <end position="720"/>
    </location>
</feature>
<evidence type="ECO:0000256" key="5">
    <source>
        <dbReference type="ARBA" id="ARBA00023136"/>
    </source>
</evidence>
<feature type="transmembrane region" description="Helical" evidence="8">
    <location>
        <begin position="463"/>
        <end position="481"/>
    </location>
</feature>
<evidence type="ECO:0000256" key="4">
    <source>
        <dbReference type="ARBA" id="ARBA00022989"/>
    </source>
</evidence>
<accession>A0AAD9G0H9</accession>
<dbReference type="EMBL" id="JASMQC010000046">
    <property type="protein sequence ID" value="KAK1929672.1"/>
    <property type="molecule type" value="Genomic_DNA"/>
</dbReference>
<feature type="transmembrane region" description="Helical" evidence="8">
    <location>
        <begin position="587"/>
        <end position="609"/>
    </location>
</feature>